<comment type="caution">
    <text evidence="2">The sequence shown here is derived from an EMBL/GenBank/DDBJ whole genome shotgun (WGS) entry which is preliminary data.</text>
</comment>
<dbReference type="EMBL" id="JAWDIT010000001">
    <property type="protein sequence ID" value="MDU0344689.1"/>
    <property type="molecule type" value="Genomic_DNA"/>
</dbReference>
<evidence type="ECO:0000313" key="3">
    <source>
        <dbReference type="Proteomes" id="UP001261125"/>
    </source>
</evidence>
<dbReference type="RefSeq" id="WP_298871206.1">
    <property type="nucleotide sequence ID" value="NZ_JAWDIT010000001.1"/>
</dbReference>
<accession>A0ABU3SIZ2</accession>
<name>A0ABU3SIZ2_9MICO</name>
<organism evidence="2 3">
    <name type="scientific">Microbacterium phycohabitans</name>
    <dbReference type="NCBI Taxonomy" id="3075993"/>
    <lineage>
        <taxon>Bacteria</taxon>
        <taxon>Bacillati</taxon>
        <taxon>Actinomycetota</taxon>
        <taxon>Actinomycetes</taxon>
        <taxon>Micrococcales</taxon>
        <taxon>Microbacteriaceae</taxon>
        <taxon>Microbacterium</taxon>
    </lineage>
</organism>
<dbReference type="Proteomes" id="UP001261125">
    <property type="component" value="Unassembled WGS sequence"/>
</dbReference>
<evidence type="ECO:0000256" key="1">
    <source>
        <dbReference type="SAM" id="MobiDB-lite"/>
    </source>
</evidence>
<protein>
    <submittedName>
        <fullName evidence="2">Uncharacterized protein</fullName>
    </submittedName>
</protein>
<sequence>MTDREETQDAPVMDGATDAGVEEKKDGAREQQAADAAVQDDAPQSDIVPGDASKEDLKDDLRSIRGYGEDR</sequence>
<feature type="compositionally biased region" description="Low complexity" evidence="1">
    <location>
        <begin position="30"/>
        <end position="46"/>
    </location>
</feature>
<feature type="compositionally biased region" description="Basic and acidic residues" evidence="1">
    <location>
        <begin position="52"/>
        <end position="71"/>
    </location>
</feature>
<keyword evidence="3" id="KW-1185">Reference proteome</keyword>
<proteinExistence type="predicted"/>
<gene>
    <name evidence="2" type="ORF">RWH44_03125</name>
</gene>
<evidence type="ECO:0000313" key="2">
    <source>
        <dbReference type="EMBL" id="MDU0344689.1"/>
    </source>
</evidence>
<reference evidence="2 3" key="1">
    <citation type="submission" date="2023-09" db="EMBL/GenBank/DDBJ databases">
        <title>Microbacterium fusihabitans sp. nov., Microbacterium phycihabitans sp. nov., and Microbacterium cervinum sp. nov., isolated from dried seaweeds of beach.</title>
        <authorList>
            <person name="Lee S.D."/>
        </authorList>
    </citation>
    <scope>NUCLEOTIDE SEQUENCE [LARGE SCALE GENOMIC DNA]</scope>
    <source>
        <strain evidence="2 3">KSW2-29</strain>
    </source>
</reference>
<feature type="region of interest" description="Disordered" evidence="1">
    <location>
        <begin position="1"/>
        <end position="71"/>
    </location>
</feature>